<dbReference type="STRING" id="1611254.A0A2G5UFM4"/>
<feature type="compositionally biased region" description="Basic and acidic residues" evidence="1">
    <location>
        <begin position="42"/>
        <end position="57"/>
    </location>
</feature>
<dbReference type="InterPro" id="IPR003595">
    <property type="entry name" value="Tyr_Pase_cat"/>
</dbReference>
<name>A0A2G5UFM4_9PELO</name>
<reference evidence="5" key="1">
    <citation type="submission" date="2017-10" db="EMBL/GenBank/DDBJ databases">
        <title>Rapid genome shrinkage in a self-fertile nematode reveals novel sperm competition proteins.</title>
        <authorList>
            <person name="Yin D."/>
            <person name="Schwarz E.M."/>
            <person name="Thomas C.G."/>
            <person name="Felde R.L."/>
            <person name="Korf I.F."/>
            <person name="Cutter A.D."/>
            <person name="Schartner C.M."/>
            <person name="Ralston E.J."/>
            <person name="Meyer B.J."/>
            <person name="Haag E.S."/>
        </authorList>
    </citation>
    <scope>NUCLEOTIDE SEQUENCE [LARGE SCALE GENOMIC DNA]</scope>
    <source>
        <strain evidence="5">JU1422</strain>
    </source>
</reference>
<dbReference type="SMART" id="SM00194">
    <property type="entry name" value="PTPc"/>
    <property type="match status" value="1"/>
</dbReference>
<dbReference type="SMART" id="SM00404">
    <property type="entry name" value="PTPc_motif"/>
    <property type="match status" value="1"/>
</dbReference>
<evidence type="ECO:0000259" key="2">
    <source>
        <dbReference type="PROSITE" id="PS50055"/>
    </source>
</evidence>
<dbReference type="InterPro" id="IPR000387">
    <property type="entry name" value="Tyr_Pase_dom"/>
</dbReference>
<dbReference type="AlphaFoldDB" id="A0A2G5UFM4"/>
<feature type="compositionally biased region" description="Basic residues" evidence="1">
    <location>
        <begin position="1"/>
        <end position="13"/>
    </location>
</feature>
<proteinExistence type="predicted"/>
<evidence type="ECO:0008006" key="6">
    <source>
        <dbReference type="Google" id="ProtNLM"/>
    </source>
</evidence>
<comment type="caution">
    <text evidence="4">The sequence shown here is derived from an EMBL/GenBank/DDBJ whole genome shotgun (WGS) entry which is preliminary data.</text>
</comment>
<dbReference type="PROSITE" id="PS50056">
    <property type="entry name" value="TYR_PHOSPHATASE_2"/>
    <property type="match status" value="1"/>
</dbReference>
<keyword evidence="5" id="KW-1185">Reference proteome</keyword>
<feature type="domain" description="Tyrosine-protein phosphatase" evidence="2">
    <location>
        <begin position="116"/>
        <end position="367"/>
    </location>
</feature>
<dbReference type="Pfam" id="PF00102">
    <property type="entry name" value="Y_phosphatase"/>
    <property type="match status" value="1"/>
</dbReference>
<evidence type="ECO:0000313" key="4">
    <source>
        <dbReference type="EMBL" id="PIC38026.1"/>
    </source>
</evidence>
<dbReference type="PANTHER" id="PTHR23219:SF18">
    <property type="entry name" value="TYROSINE-PROTEIN PHOSPHATASE DOMAIN-CONTAINING PROTEIN-RELATED"/>
    <property type="match status" value="1"/>
</dbReference>
<dbReference type="InterPro" id="IPR029021">
    <property type="entry name" value="Prot-tyrosine_phosphatase-like"/>
</dbReference>
<feature type="region of interest" description="Disordered" evidence="1">
    <location>
        <begin position="1"/>
        <end position="68"/>
    </location>
</feature>
<dbReference type="Gene3D" id="3.90.190.10">
    <property type="entry name" value="Protein tyrosine phosphatase superfamily"/>
    <property type="match status" value="1"/>
</dbReference>
<sequence length="389" mass="43655">MNKSQRSRRKKKSKGGERSERGKREKTGGMEKSERKKKGKKNQSERGKKKKITETASRDTTGTTGSGGCIGLLINGEGCSKMERRERAKEKEKEQWSGEEMAKKMIASGAFDSGLIASAFKELRNEKPPLNSCISFKNNMQKIRAPDFPIADDKIVKLTHAPENFICAAKVTVPEFNRTMIVTQVPDVSTPVNIEDFWRMIFQEEVHSVVLALMPLECSVTLQQIFPILSGTFANHGKMFLNNKKVDSTVAMTAYTLEILPDGCSNSLFTTVYHLHNWKQKRGLDNVGDLVSTVEKVLKTNENTVLMSMNGMGRAGTMLALFTSMLHVQKGKEVNPKEIVDKLRGERCGLIENAEQYGTVYRAMALWFKNKSTDEEVQKKVNEFAPCVQ</sequence>
<evidence type="ECO:0000259" key="3">
    <source>
        <dbReference type="PROSITE" id="PS50056"/>
    </source>
</evidence>
<evidence type="ECO:0000313" key="5">
    <source>
        <dbReference type="Proteomes" id="UP000230233"/>
    </source>
</evidence>
<feature type="compositionally biased region" description="Basic and acidic residues" evidence="1">
    <location>
        <begin position="14"/>
        <end position="34"/>
    </location>
</feature>
<organism evidence="4 5">
    <name type="scientific">Caenorhabditis nigoni</name>
    <dbReference type="NCBI Taxonomy" id="1611254"/>
    <lineage>
        <taxon>Eukaryota</taxon>
        <taxon>Metazoa</taxon>
        <taxon>Ecdysozoa</taxon>
        <taxon>Nematoda</taxon>
        <taxon>Chromadorea</taxon>
        <taxon>Rhabditida</taxon>
        <taxon>Rhabditina</taxon>
        <taxon>Rhabditomorpha</taxon>
        <taxon>Rhabditoidea</taxon>
        <taxon>Rhabditidae</taxon>
        <taxon>Peloderinae</taxon>
        <taxon>Caenorhabditis</taxon>
    </lineage>
</organism>
<protein>
    <recommendedName>
        <fullName evidence="6">Tyrosine-protein phosphatase domain-containing protein</fullName>
    </recommendedName>
</protein>
<dbReference type="OrthoDB" id="5870053at2759"/>
<feature type="domain" description="Tyrosine specific protein phosphatases" evidence="3">
    <location>
        <begin position="285"/>
        <end position="358"/>
    </location>
</feature>
<dbReference type="CDD" id="cd00047">
    <property type="entry name" value="PTPc"/>
    <property type="match status" value="1"/>
</dbReference>
<evidence type="ECO:0000256" key="1">
    <source>
        <dbReference type="SAM" id="MobiDB-lite"/>
    </source>
</evidence>
<dbReference type="EMBL" id="PDUG01000003">
    <property type="protein sequence ID" value="PIC38026.1"/>
    <property type="molecule type" value="Genomic_DNA"/>
</dbReference>
<accession>A0A2G5UFM4</accession>
<dbReference type="GO" id="GO:0004725">
    <property type="term" value="F:protein tyrosine phosphatase activity"/>
    <property type="evidence" value="ECO:0007669"/>
    <property type="project" value="InterPro"/>
</dbReference>
<dbReference type="SUPFAM" id="SSF52799">
    <property type="entry name" value="(Phosphotyrosine protein) phosphatases II"/>
    <property type="match status" value="1"/>
</dbReference>
<dbReference type="PROSITE" id="PS50055">
    <property type="entry name" value="TYR_PHOSPHATASE_PTP"/>
    <property type="match status" value="1"/>
</dbReference>
<gene>
    <name evidence="4" type="primary">Cnig_chr_III.g10170</name>
    <name evidence="4" type="ORF">B9Z55_010170</name>
</gene>
<dbReference type="Proteomes" id="UP000230233">
    <property type="component" value="Chromosome III"/>
</dbReference>
<dbReference type="InterPro" id="IPR000242">
    <property type="entry name" value="PTP_cat"/>
</dbReference>
<dbReference type="PANTHER" id="PTHR23219">
    <property type="entry name" value="TYROSINE-PROTEIN PHOSPHATASE C15H7.3-RELATED"/>
    <property type="match status" value="1"/>
</dbReference>